<dbReference type="CDD" id="cd17489">
    <property type="entry name" value="MFS_YfcJ_like"/>
    <property type="match status" value="1"/>
</dbReference>
<evidence type="ECO:0000256" key="2">
    <source>
        <dbReference type="ARBA" id="ARBA00022989"/>
    </source>
</evidence>
<feature type="transmembrane region" description="Helical" evidence="4">
    <location>
        <begin position="169"/>
        <end position="192"/>
    </location>
</feature>
<dbReference type="InterPro" id="IPR020846">
    <property type="entry name" value="MFS_dom"/>
</dbReference>
<feature type="domain" description="Major facilitator superfamily (MFS) profile" evidence="5">
    <location>
        <begin position="16"/>
        <end position="391"/>
    </location>
</feature>
<dbReference type="RefSeq" id="WP_153372171.1">
    <property type="nucleotide sequence ID" value="NZ_CP045650.1"/>
</dbReference>
<feature type="transmembrane region" description="Helical" evidence="4">
    <location>
        <begin position="279"/>
        <end position="297"/>
    </location>
</feature>
<evidence type="ECO:0000256" key="4">
    <source>
        <dbReference type="SAM" id="Phobius"/>
    </source>
</evidence>
<dbReference type="GO" id="GO:0022857">
    <property type="term" value="F:transmembrane transporter activity"/>
    <property type="evidence" value="ECO:0007669"/>
    <property type="project" value="InterPro"/>
</dbReference>
<dbReference type="EMBL" id="CP045650">
    <property type="protein sequence ID" value="QGA11648.1"/>
    <property type="molecule type" value="Genomic_DNA"/>
</dbReference>
<dbReference type="Pfam" id="PF07690">
    <property type="entry name" value="MFS_1"/>
    <property type="match status" value="1"/>
</dbReference>
<name>A0A5Q0P7K4_9GAMM</name>
<protein>
    <submittedName>
        <fullName evidence="6">MFS transporter</fullName>
    </submittedName>
</protein>
<dbReference type="PANTHER" id="PTHR23531">
    <property type="entry name" value="QUINOLENE RESISTANCE PROTEIN NORA"/>
    <property type="match status" value="1"/>
</dbReference>
<evidence type="ECO:0000259" key="5">
    <source>
        <dbReference type="PROSITE" id="PS50850"/>
    </source>
</evidence>
<dbReference type="Proteomes" id="UP000480556">
    <property type="component" value="Unassembled WGS sequence"/>
</dbReference>
<proteinExistence type="predicted"/>
<feature type="transmembrane region" description="Helical" evidence="4">
    <location>
        <begin position="213"/>
        <end position="239"/>
    </location>
</feature>
<feature type="transmembrane region" description="Helical" evidence="4">
    <location>
        <begin position="20"/>
        <end position="42"/>
    </location>
</feature>
<evidence type="ECO:0000313" key="7">
    <source>
        <dbReference type="EMBL" id="QGA11648.1"/>
    </source>
</evidence>
<sequence>MSTLTESVQRLWNRSFTLCLLNNFFLFSYYYALLTVLPIYILKELGGTVQEAGLALTLFLLSSITVRPFSGLIIQKIGKKYAMRGAGTLFALFAFAYLLIDSMWSLLVIRFMHGIWFSILTTVAVPVATDYIPEDRKGEGIGYFVMSTNLGLVFGPLLALTVIQYASFTVLFAVLAAIISIGLLFSWLLNIAEQRVSLSNTAAKFTIHDILEVKVLAVSIVALLTACAYSSVMSFITAFAESKDLLAYTSMFFIVFAVSMLVVRPWVGKLYDRKGASTVLYPCFIFFAIGLLIISLISNQWVLWLSAVFIGIGYGSVFPCLQTLAIQSVEKARMGHAISTFFTLFDIGLALGSVCMGILIAWWGFAITYQICAVLALVTLWVYRHFVVVKPLILDQN</sequence>
<dbReference type="Proteomes" id="UP000327478">
    <property type="component" value="Chromosome"/>
</dbReference>
<feature type="transmembrane region" description="Helical" evidence="4">
    <location>
        <begin position="245"/>
        <end position="267"/>
    </location>
</feature>
<keyword evidence="1 4" id="KW-0812">Transmembrane</keyword>
<gene>
    <name evidence="7" type="ORF">GFH30_09740</name>
    <name evidence="6" type="ORF">GHJ48_03415</name>
</gene>
<evidence type="ECO:0000256" key="1">
    <source>
        <dbReference type="ARBA" id="ARBA00022692"/>
    </source>
</evidence>
<dbReference type="Gene3D" id="1.20.1250.20">
    <property type="entry name" value="MFS general substrate transporter like domains"/>
    <property type="match status" value="1"/>
</dbReference>
<dbReference type="InterPro" id="IPR011701">
    <property type="entry name" value="MFS"/>
</dbReference>
<feature type="transmembrane region" description="Helical" evidence="4">
    <location>
        <begin position="141"/>
        <end position="163"/>
    </location>
</feature>
<feature type="transmembrane region" description="Helical" evidence="4">
    <location>
        <begin position="366"/>
        <end position="383"/>
    </location>
</feature>
<feature type="transmembrane region" description="Helical" evidence="4">
    <location>
        <begin position="81"/>
        <end position="100"/>
    </location>
</feature>
<keyword evidence="3 4" id="KW-0472">Membrane</keyword>
<dbReference type="InterPro" id="IPR036259">
    <property type="entry name" value="MFS_trans_sf"/>
</dbReference>
<dbReference type="SUPFAM" id="SSF103473">
    <property type="entry name" value="MFS general substrate transporter"/>
    <property type="match status" value="1"/>
</dbReference>
<dbReference type="InterPro" id="IPR052714">
    <property type="entry name" value="MFS_Exporter"/>
</dbReference>
<dbReference type="PROSITE" id="PS50850">
    <property type="entry name" value="MFS"/>
    <property type="match status" value="1"/>
</dbReference>
<feature type="transmembrane region" description="Helical" evidence="4">
    <location>
        <begin position="106"/>
        <end position="129"/>
    </location>
</feature>
<evidence type="ECO:0000256" key="3">
    <source>
        <dbReference type="ARBA" id="ARBA00023136"/>
    </source>
</evidence>
<keyword evidence="8" id="KW-1185">Reference proteome</keyword>
<keyword evidence="2 4" id="KW-1133">Transmembrane helix</keyword>
<dbReference type="AlphaFoldDB" id="A0A5Q0P7K4"/>
<organism evidence="6 9">
    <name type="scientific">Acinetobacter wanghuae</name>
    <dbReference type="NCBI Taxonomy" id="2662362"/>
    <lineage>
        <taxon>Bacteria</taxon>
        <taxon>Pseudomonadati</taxon>
        <taxon>Pseudomonadota</taxon>
        <taxon>Gammaproteobacteria</taxon>
        <taxon>Moraxellales</taxon>
        <taxon>Moraxellaceae</taxon>
        <taxon>Acinetobacter</taxon>
    </lineage>
</organism>
<feature type="transmembrane region" description="Helical" evidence="4">
    <location>
        <begin position="303"/>
        <end position="326"/>
    </location>
</feature>
<evidence type="ECO:0000313" key="6">
    <source>
        <dbReference type="EMBL" id="MQW91451.1"/>
    </source>
</evidence>
<accession>A0A5Q0P7K4</accession>
<dbReference type="EMBL" id="WITK01000003">
    <property type="protein sequence ID" value="MQW91451.1"/>
    <property type="molecule type" value="Genomic_DNA"/>
</dbReference>
<feature type="transmembrane region" description="Helical" evidence="4">
    <location>
        <begin position="54"/>
        <end position="74"/>
    </location>
</feature>
<evidence type="ECO:0000313" key="9">
    <source>
        <dbReference type="Proteomes" id="UP000480556"/>
    </source>
</evidence>
<feature type="transmembrane region" description="Helical" evidence="4">
    <location>
        <begin position="338"/>
        <end position="360"/>
    </location>
</feature>
<evidence type="ECO:0000313" key="8">
    <source>
        <dbReference type="Proteomes" id="UP000327478"/>
    </source>
</evidence>
<dbReference type="PANTHER" id="PTHR23531:SF2">
    <property type="entry name" value="PERMEASE"/>
    <property type="match status" value="1"/>
</dbReference>
<reference evidence="8 9" key="1">
    <citation type="submission" date="2019-10" db="EMBL/GenBank/DDBJ databases">
        <authorList>
            <person name="Dong K."/>
        </authorList>
    </citation>
    <scope>NUCLEOTIDE SEQUENCE [LARGE SCALE GENOMIC DNA]</scope>
    <source>
        <strain evidence="7">Dk386</strain>
        <strain evidence="8">dk386</strain>
        <strain evidence="9">dk771</strain>
        <strain evidence="6">Dk771</strain>
    </source>
</reference>